<dbReference type="AlphaFoldDB" id="A0A9N8HAD2"/>
<dbReference type="Proteomes" id="UP001153069">
    <property type="component" value="Unassembled WGS sequence"/>
</dbReference>
<reference evidence="1" key="1">
    <citation type="submission" date="2020-06" db="EMBL/GenBank/DDBJ databases">
        <authorList>
            <consortium name="Plant Systems Biology data submission"/>
        </authorList>
    </citation>
    <scope>NUCLEOTIDE SEQUENCE</scope>
    <source>
        <strain evidence="1">D6</strain>
    </source>
</reference>
<organism evidence="1 2">
    <name type="scientific">Seminavis robusta</name>
    <dbReference type="NCBI Taxonomy" id="568900"/>
    <lineage>
        <taxon>Eukaryota</taxon>
        <taxon>Sar</taxon>
        <taxon>Stramenopiles</taxon>
        <taxon>Ochrophyta</taxon>
        <taxon>Bacillariophyta</taxon>
        <taxon>Bacillariophyceae</taxon>
        <taxon>Bacillariophycidae</taxon>
        <taxon>Naviculales</taxon>
        <taxon>Naviculaceae</taxon>
        <taxon>Seminavis</taxon>
    </lineage>
</organism>
<evidence type="ECO:0000313" key="1">
    <source>
        <dbReference type="EMBL" id="CAB9507071.1"/>
    </source>
</evidence>
<sequence length="74" mass="8442">MKNKESCFYKENHNCSSNAIITELLEGGKSNFLNRKTDLLTLTVEFRMQVKANEECDACVSYWLLDMVLCDGGQ</sequence>
<name>A0A9N8HAD2_9STRA</name>
<dbReference type="EMBL" id="CAICTM010000290">
    <property type="protein sequence ID" value="CAB9507071.1"/>
    <property type="molecule type" value="Genomic_DNA"/>
</dbReference>
<gene>
    <name evidence="1" type="ORF">SEMRO_291_G109510.1</name>
</gene>
<proteinExistence type="predicted"/>
<accession>A0A9N8HAD2</accession>
<evidence type="ECO:0000313" key="2">
    <source>
        <dbReference type="Proteomes" id="UP001153069"/>
    </source>
</evidence>
<protein>
    <submittedName>
        <fullName evidence="1">Uncharacterized protein</fullName>
    </submittedName>
</protein>
<comment type="caution">
    <text evidence="1">The sequence shown here is derived from an EMBL/GenBank/DDBJ whole genome shotgun (WGS) entry which is preliminary data.</text>
</comment>
<keyword evidence="2" id="KW-1185">Reference proteome</keyword>